<evidence type="ECO:0000256" key="9">
    <source>
        <dbReference type="SAM" id="Phobius"/>
    </source>
</evidence>
<comment type="subcellular location">
    <subcellularLocation>
        <location evidence="1">Membrane</location>
        <topology evidence="1">Single-pass membrane protein</topology>
    </subcellularLocation>
</comment>
<feature type="transmembrane region" description="Helical" evidence="9">
    <location>
        <begin position="1462"/>
        <end position="1483"/>
    </location>
</feature>
<evidence type="ECO:0000256" key="8">
    <source>
        <dbReference type="PROSITE-ProRule" id="PRU00124"/>
    </source>
</evidence>
<organism evidence="13 15">
    <name type="scientific">Adineta ricciae</name>
    <name type="common">Rotifer</name>
    <dbReference type="NCBI Taxonomy" id="249248"/>
    <lineage>
        <taxon>Eukaryota</taxon>
        <taxon>Metazoa</taxon>
        <taxon>Spiralia</taxon>
        <taxon>Gnathifera</taxon>
        <taxon>Rotifera</taxon>
        <taxon>Eurotatoria</taxon>
        <taxon>Bdelloidea</taxon>
        <taxon>Adinetida</taxon>
        <taxon>Adinetidae</taxon>
        <taxon>Adineta</taxon>
    </lineage>
</organism>
<feature type="transmembrane region" description="Helical" evidence="9">
    <location>
        <begin position="1379"/>
        <end position="1400"/>
    </location>
</feature>
<dbReference type="InterPro" id="IPR000742">
    <property type="entry name" value="EGF"/>
</dbReference>
<dbReference type="PROSITE" id="PS01186">
    <property type="entry name" value="EGF_2"/>
    <property type="match status" value="2"/>
</dbReference>
<dbReference type="SUPFAM" id="SSF57424">
    <property type="entry name" value="LDL receptor-like module"/>
    <property type="match status" value="2"/>
</dbReference>
<dbReference type="Pfam" id="PF00057">
    <property type="entry name" value="Ldl_recept_a"/>
    <property type="match status" value="1"/>
</dbReference>
<keyword evidence="5 9" id="KW-0472">Membrane</keyword>
<evidence type="ECO:0000313" key="12">
    <source>
        <dbReference type="EMBL" id="CAF0831673.1"/>
    </source>
</evidence>
<dbReference type="SUPFAM" id="SSF57196">
    <property type="entry name" value="EGF/Laminin"/>
    <property type="match status" value="2"/>
</dbReference>
<dbReference type="Gene3D" id="1.20.1070.10">
    <property type="entry name" value="Rhodopsin 7-helix transmembrane proteins"/>
    <property type="match status" value="1"/>
</dbReference>
<feature type="disulfide bond" evidence="7">
    <location>
        <begin position="872"/>
        <end position="881"/>
    </location>
</feature>
<feature type="transmembrane region" description="Helical" evidence="9">
    <location>
        <begin position="1241"/>
        <end position="1264"/>
    </location>
</feature>
<feature type="disulfide bond" evidence="8">
    <location>
        <begin position="153"/>
        <end position="165"/>
    </location>
</feature>
<sequence>MSELSSKFSVKTDNSMEKFYFDDLVEKHITSQQLYEWSVPIDTIEQYEYYLESNDSSWQKQPVYICTLPRFGPVCQYQFYYDVGEYGIFSDLVHYYRSDNKFISDMTCFTHLKCNRSCLPVCLDWSEICDGVVHCLDGNFDEEHCWQLELNQCEQNEYQCTMGQCIPIEFVNDGMSSYECLDGSDEARDRYTVYNGFLTELEYSGDLEDLRCATTFLTSSCDSNRTWELIDAMFSIQDSSIPEECWFAFRHYLEANYFGDAKRYIPAIRKECPDALYFPNVPVFFGHVFTAYKKNDVLNSNQFAVPYLCSNKSFHDGSVKLASDMSLNNLTCFVFPRPIIDTMIHIVPKGYTYLKIMMSIFDQIKNFNPIIYYSSNQCHTFNLYQCINSSKYIGFRRVGNNIHDCPYGDDESILNDANYPLFVRLNDKLSDFYYMGLSFPQEDLFNRKYGCRFDDDFCDDTDHDSNLTQRMISFPILCDGFKTLYPITIDGQNHTDETECEQGECDTLYTHCDGAWNCWDGRDEMDCNQPSTTLDCSPGTRICVTLDTLNVTCLPLNKINDGQVDCFGGTDERRICRRKIFIYGYDGFYCTNSKPPVCLISYNFCNNVTECPNGEDEQFCSQNQSISVVDDTFQSNSVLLRPDVQNFFRLFFTIGHYDVGAQYFRIPGFVRPELIIEGNAFTASYTARASLLDERRCHRGLDLRVWLNESLYGYTSTCLCLPGYYGNQCQYQNERISLVIRFNVATESWQIPFTILALLIDDTNQRVIHSYEQFTYLSVRDCQVKFDFHLFYSTRPKDMNRNYSIHIDIYEKNSLRYRGSFLYPVKFLFLPVHRLAFIINVPSVSDYSCSNQQCRHGKCMKYVNEEKTFCQCDEGWSGEYCHVQHNCTCSSKKSLCIGVLADNRSICVCQENRFGPRCYLKNRVCESFPCLNNGSCIPGDDFMTSDETKYSCICEKGYSGRQCEVDSNQIDIIFDNDLHISQSVFIHFMTIIGPPSNLFTGAVDKKVEISTILQTISQATNSIRVYWSQRFHLTFIETLDKIFYVGTLQPNYIPSTRRTQQINSSHRCSSINELTNETFAQLHVLRRMKYYHVICQQHSPHLQCFRDDLHLCLCYEFYGKRLANCAPFDYEMKFDCSGQNACENGGRCFQDSPTCPTRIICACRSCYFGTRCQHSTSEFGLSLDAILAYRIIPNVDLIDQTTVVKISFSLTILFFIFGIINGMLSLITFKSKNVREVGCGIYLFGSSITTILTMFMFASKYFIYLSTQMSSLSNESFLKIQCYLLDFLLRICLNMDQWINACVALERAVTVIQGAQFNRKKSKTLAKKIIFILLIFNILTSIHDPIYRKLTVEENENNEHKRIWCVVSYSSNLQIYNRIINTLHFFIPFLINFISSIILITKKSRQQSNLHENQPYSDELRKQLREHRRLLIAPVVLFLLALPRLILSYVSQCMNSARDSSIFISGYFISFIPPMITFTIFVIPSEFYRKEYQNSIAQYQQRIRRIL</sequence>
<dbReference type="GO" id="GO:0016192">
    <property type="term" value="P:vesicle-mediated transport"/>
    <property type="evidence" value="ECO:0007669"/>
    <property type="project" value="UniProtKB-ARBA"/>
</dbReference>
<dbReference type="SUPFAM" id="SSF81321">
    <property type="entry name" value="Family A G protein-coupled receptor-like"/>
    <property type="match status" value="1"/>
</dbReference>
<dbReference type="InterPro" id="IPR002172">
    <property type="entry name" value="LDrepeatLR_classA_rpt"/>
</dbReference>
<dbReference type="CDD" id="cd00112">
    <property type="entry name" value="LDLa"/>
    <property type="match status" value="1"/>
</dbReference>
<dbReference type="OrthoDB" id="283575at2759"/>
<feature type="transmembrane region" description="Helical" evidence="9">
    <location>
        <begin position="1430"/>
        <end position="1450"/>
    </location>
</feature>
<dbReference type="PROSITE" id="PS50026">
    <property type="entry name" value="EGF_3"/>
    <property type="match status" value="2"/>
</dbReference>
<dbReference type="InterPro" id="IPR017452">
    <property type="entry name" value="GPCR_Rhodpsn_7TM"/>
</dbReference>
<feature type="disulfide bond" evidence="7">
    <location>
        <begin position="849"/>
        <end position="859"/>
    </location>
</feature>
<feature type="disulfide bond" evidence="8">
    <location>
        <begin position="500"/>
        <end position="518"/>
    </location>
</feature>
<keyword evidence="6 7" id="KW-1015">Disulfide bond</keyword>
<comment type="caution">
    <text evidence="7">Lacks conserved residue(s) required for the propagation of feature annotation.</text>
</comment>
<dbReference type="Proteomes" id="UP000663828">
    <property type="component" value="Unassembled WGS sequence"/>
</dbReference>
<feature type="domain" description="EGF-like" evidence="10">
    <location>
        <begin position="921"/>
        <end position="964"/>
    </location>
</feature>
<dbReference type="Gene3D" id="2.10.25.10">
    <property type="entry name" value="Laminin"/>
    <property type="match status" value="1"/>
</dbReference>
<dbReference type="Pfam" id="PF00008">
    <property type="entry name" value="EGF"/>
    <property type="match status" value="1"/>
</dbReference>
<accession>A0A815Q3P7</accession>
<dbReference type="InterPro" id="IPR000276">
    <property type="entry name" value="GPCR_Rhodpsn"/>
</dbReference>
<evidence type="ECO:0000256" key="5">
    <source>
        <dbReference type="ARBA" id="ARBA00023136"/>
    </source>
</evidence>
<dbReference type="Gene3D" id="4.10.400.10">
    <property type="entry name" value="Low-density Lipoprotein Receptor"/>
    <property type="match status" value="1"/>
</dbReference>
<keyword evidence="3" id="KW-0677">Repeat</keyword>
<dbReference type="InterPro" id="IPR036055">
    <property type="entry name" value="LDL_receptor-like_sf"/>
</dbReference>
<dbReference type="CDD" id="cd00054">
    <property type="entry name" value="EGF_CA"/>
    <property type="match status" value="1"/>
</dbReference>
<feature type="transmembrane region" description="Helical" evidence="9">
    <location>
        <begin position="1206"/>
        <end position="1229"/>
    </location>
</feature>
<feature type="disulfide bond" evidence="7">
    <location>
        <begin position="954"/>
        <end position="963"/>
    </location>
</feature>
<gene>
    <name evidence="13" type="ORF">EDS130_LOCUS39907</name>
    <name evidence="12" type="ORF">XAT740_LOCUS4493</name>
</gene>
<comment type="caution">
    <text evidence="13">The sequence shown here is derived from an EMBL/GenBank/DDBJ whole genome shotgun (WGS) entry which is preliminary data.</text>
</comment>
<dbReference type="GO" id="GO:0005886">
    <property type="term" value="C:plasma membrane"/>
    <property type="evidence" value="ECO:0007669"/>
    <property type="project" value="TreeGrafter"/>
</dbReference>
<keyword evidence="4 9" id="KW-1133">Transmembrane helix</keyword>
<name>A0A815Q3P7_ADIRI</name>
<protein>
    <submittedName>
        <fullName evidence="13">Uncharacterized protein</fullName>
    </submittedName>
</protein>
<evidence type="ECO:0000259" key="10">
    <source>
        <dbReference type="PROSITE" id="PS50026"/>
    </source>
</evidence>
<dbReference type="Proteomes" id="UP000663852">
    <property type="component" value="Unassembled WGS sequence"/>
</dbReference>
<dbReference type="PANTHER" id="PTHR24270">
    <property type="entry name" value="LOW-DENSITY LIPOPROTEIN RECEPTOR-RELATED"/>
    <property type="match status" value="1"/>
</dbReference>
<evidence type="ECO:0000313" key="15">
    <source>
        <dbReference type="Proteomes" id="UP000663852"/>
    </source>
</evidence>
<dbReference type="EMBL" id="CAJNOR010000185">
    <property type="protein sequence ID" value="CAF0831673.1"/>
    <property type="molecule type" value="Genomic_DNA"/>
</dbReference>
<evidence type="ECO:0000313" key="13">
    <source>
        <dbReference type="EMBL" id="CAF1457102.1"/>
    </source>
</evidence>
<dbReference type="PRINTS" id="PR00261">
    <property type="entry name" value="LDLRECEPTOR"/>
</dbReference>
<dbReference type="EMBL" id="CAJNOJ010000462">
    <property type="protein sequence ID" value="CAF1457102.1"/>
    <property type="molecule type" value="Genomic_DNA"/>
</dbReference>
<evidence type="ECO:0000259" key="11">
    <source>
        <dbReference type="PROSITE" id="PS50262"/>
    </source>
</evidence>
<keyword evidence="2 9" id="KW-0812">Transmembrane</keyword>
<proteinExistence type="predicted"/>
<dbReference type="InterPro" id="IPR050685">
    <property type="entry name" value="LDLR"/>
</dbReference>
<feature type="domain" description="G-protein coupled receptors family 1 profile" evidence="11">
    <location>
        <begin position="1220"/>
        <end position="1481"/>
    </location>
</feature>
<dbReference type="SMART" id="SM00192">
    <property type="entry name" value="LDLa"/>
    <property type="match status" value="5"/>
</dbReference>
<evidence type="ECO:0000256" key="2">
    <source>
        <dbReference type="ARBA" id="ARBA00022692"/>
    </source>
</evidence>
<dbReference type="Pfam" id="PF00001">
    <property type="entry name" value="7tm_1"/>
    <property type="match status" value="1"/>
</dbReference>
<evidence type="ECO:0000256" key="1">
    <source>
        <dbReference type="ARBA" id="ARBA00004167"/>
    </source>
</evidence>
<dbReference type="PROSITE" id="PS50068">
    <property type="entry name" value="LDLRA_2"/>
    <property type="match status" value="3"/>
</dbReference>
<keyword evidence="7" id="KW-0245">EGF-like domain</keyword>
<evidence type="ECO:0000256" key="4">
    <source>
        <dbReference type="ARBA" id="ARBA00022989"/>
    </source>
</evidence>
<feature type="disulfide bond" evidence="8">
    <location>
        <begin position="512"/>
        <end position="527"/>
    </location>
</feature>
<evidence type="ECO:0000256" key="3">
    <source>
        <dbReference type="ARBA" id="ARBA00022737"/>
    </source>
</evidence>
<feature type="domain" description="EGF-like" evidence="10">
    <location>
        <begin position="845"/>
        <end position="882"/>
    </location>
</feature>
<dbReference type="PROSITE" id="PS00022">
    <property type="entry name" value="EGF_1"/>
    <property type="match status" value="3"/>
</dbReference>
<reference evidence="13" key="1">
    <citation type="submission" date="2021-02" db="EMBL/GenBank/DDBJ databases">
        <authorList>
            <person name="Nowell W R."/>
        </authorList>
    </citation>
    <scope>NUCLEOTIDE SEQUENCE</scope>
</reference>
<dbReference type="PROSITE" id="PS50262">
    <property type="entry name" value="G_PROTEIN_RECEP_F1_2"/>
    <property type="match status" value="1"/>
</dbReference>
<dbReference type="SMART" id="SM00181">
    <property type="entry name" value="EGF"/>
    <property type="match status" value="4"/>
</dbReference>
<feature type="disulfide bond" evidence="8">
    <location>
        <begin position="605"/>
        <end position="620"/>
    </location>
</feature>
<keyword evidence="14" id="KW-1185">Reference proteome</keyword>
<evidence type="ECO:0000256" key="6">
    <source>
        <dbReference type="ARBA" id="ARBA00023157"/>
    </source>
</evidence>
<evidence type="ECO:0000256" key="7">
    <source>
        <dbReference type="PROSITE-ProRule" id="PRU00076"/>
    </source>
</evidence>
<evidence type="ECO:0000313" key="14">
    <source>
        <dbReference type="Proteomes" id="UP000663828"/>
    </source>
</evidence>
<dbReference type="GO" id="GO:0004930">
    <property type="term" value="F:G protein-coupled receptor activity"/>
    <property type="evidence" value="ECO:0007669"/>
    <property type="project" value="InterPro"/>
</dbReference>